<feature type="compositionally biased region" description="Basic and acidic residues" evidence="1">
    <location>
        <begin position="1"/>
        <end position="11"/>
    </location>
</feature>
<name>A0AAW1M0D3_POPJA</name>
<keyword evidence="3" id="KW-1185">Reference proteome</keyword>
<sequence length="94" mass="10580">MSERDGCRTIEIDDAEPPPVTVSRLRGFERNRPNISGTVNGIIHHHHHHHHPRRSRRIGRRKIEGALVDVPPSPDSVAHPETGLMSDGVHHAIY</sequence>
<feature type="region of interest" description="Disordered" evidence="1">
    <location>
        <begin position="1"/>
        <end position="94"/>
    </location>
</feature>
<organism evidence="2 3">
    <name type="scientific">Popillia japonica</name>
    <name type="common">Japanese beetle</name>
    <dbReference type="NCBI Taxonomy" id="7064"/>
    <lineage>
        <taxon>Eukaryota</taxon>
        <taxon>Metazoa</taxon>
        <taxon>Ecdysozoa</taxon>
        <taxon>Arthropoda</taxon>
        <taxon>Hexapoda</taxon>
        <taxon>Insecta</taxon>
        <taxon>Pterygota</taxon>
        <taxon>Neoptera</taxon>
        <taxon>Endopterygota</taxon>
        <taxon>Coleoptera</taxon>
        <taxon>Polyphaga</taxon>
        <taxon>Scarabaeiformia</taxon>
        <taxon>Scarabaeidae</taxon>
        <taxon>Rutelinae</taxon>
        <taxon>Popillia</taxon>
    </lineage>
</organism>
<dbReference type="EMBL" id="JASPKY010000075">
    <property type="protein sequence ID" value="KAK9739415.1"/>
    <property type="molecule type" value="Genomic_DNA"/>
</dbReference>
<dbReference type="Proteomes" id="UP001458880">
    <property type="component" value="Unassembled WGS sequence"/>
</dbReference>
<reference evidence="2 3" key="1">
    <citation type="journal article" date="2024" name="BMC Genomics">
        <title>De novo assembly and annotation of Popillia japonica's genome with initial clues to its potential as an invasive pest.</title>
        <authorList>
            <person name="Cucini C."/>
            <person name="Boschi S."/>
            <person name="Funari R."/>
            <person name="Cardaioli E."/>
            <person name="Iannotti N."/>
            <person name="Marturano G."/>
            <person name="Paoli F."/>
            <person name="Bruttini M."/>
            <person name="Carapelli A."/>
            <person name="Frati F."/>
            <person name="Nardi F."/>
        </authorList>
    </citation>
    <scope>NUCLEOTIDE SEQUENCE [LARGE SCALE GENOMIC DNA]</scope>
    <source>
        <strain evidence="2">DMR45628</strain>
    </source>
</reference>
<accession>A0AAW1M0D3</accession>
<dbReference type="AlphaFoldDB" id="A0AAW1M0D3"/>
<proteinExistence type="predicted"/>
<feature type="compositionally biased region" description="Basic residues" evidence="1">
    <location>
        <begin position="43"/>
        <end position="60"/>
    </location>
</feature>
<evidence type="ECO:0000256" key="1">
    <source>
        <dbReference type="SAM" id="MobiDB-lite"/>
    </source>
</evidence>
<comment type="caution">
    <text evidence="2">The sequence shown here is derived from an EMBL/GenBank/DDBJ whole genome shotgun (WGS) entry which is preliminary data.</text>
</comment>
<protein>
    <submittedName>
        <fullName evidence="2">Uncharacterized protein</fullName>
    </submittedName>
</protein>
<evidence type="ECO:0000313" key="2">
    <source>
        <dbReference type="EMBL" id="KAK9739415.1"/>
    </source>
</evidence>
<evidence type="ECO:0000313" key="3">
    <source>
        <dbReference type="Proteomes" id="UP001458880"/>
    </source>
</evidence>
<gene>
    <name evidence="2" type="ORF">QE152_g9032</name>
</gene>